<reference evidence="2" key="1">
    <citation type="submission" date="2013-12" db="EMBL/GenBank/DDBJ databases">
        <title>The Genome Sequence of Aphanomyces invadans NJM9701.</title>
        <authorList>
            <consortium name="The Broad Institute Genomics Platform"/>
            <person name="Russ C."/>
            <person name="Tyler B."/>
            <person name="van West P."/>
            <person name="Dieguez-Uribeondo J."/>
            <person name="Young S.K."/>
            <person name="Zeng Q."/>
            <person name="Gargeya S."/>
            <person name="Fitzgerald M."/>
            <person name="Abouelleil A."/>
            <person name="Alvarado L."/>
            <person name="Chapman S.B."/>
            <person name="Gainer-Dewar J."/>
            <person name="Goldberg J."/>
            <person name="Griggs A."/>
            <person name="Gujja S."/>
            <person name="Hansen M."/>
            <person name="Howarth C."/>
            <person name="Imamovic A."/>
            <person name="Ireland A."/>
            <person name="Larimer J."/>
            <person name="McCowan C."/>
            <person name="Murphy C."/>
            <person name="Pearson M."/>
            <person name="Poon T.W."/>
            <person name="Priest M."/>
            <person name="Roberts A."/>
            <person name="Saif S."/>
            <person name="Shea T."/>
            <person name="Sykes S."/>
            <person name="Wortman J."/>
            <person name="Nusbaum C."/>
            <person name="Birren B."/>
        </authorList>
    </citation>
    <scope>NUCLEOTIDE SEQUENCE [LARGE SCALE GENOMIC DNA]</scope>
    <source>
        <strain evidence="2">NJM9701</strain>
    </source>
</reference>
<dbReference type="RefSeq" id="XP_008876668.1">
    <property type="nucleotide sequence ID" value="XM_008878446.1"/>
</dbReference>
<dbReference type="PANTHER" id="PTHR36749">
    <property type="entry name" value="F7O18.3 PROTEIN"/>
    <property type="match status" value="1"/>
</dbReference>
<sequence length="323" mass="36048">MSNDDPYADLPRAASPSAWTKASRKRAGEVVDAPLVKKAARNSTCHVSFREDDNVAQGKDEVEDKRASTVLDPRETIDKLKRYMLVDKKFAKAATLFGVLLEETCSASPTDKRTLSLLLECLQEVMSAKPERIHHASYRVVYSALFRVVHKHRETLLRASDDVDSDVIDNWVLNAVVHNDLFTDDSFMFAKAAKQVAGHITDRRDEAVSMDNLADVAALDRALLPCLRSLMARHGVAWAKTSVEMVMALCTARRLTFSEVDRKHIDEWTSKIHHRNAAPTAKHSAAAEMRKNVVPYNDTQTGVKNNSILIVPSDSLELRVRSG</sequence>
<protein>
    <submittedName>
        <fullName evidence="2">Uncharacterized protein</fullName>
    </submittedName>
</protein>
<gene>
    <name evidence="2" type="ORF">H310_11690</name>
</gene>
<dbReference type="OrthoDB" id="64928at2759"/>
<dbReference type="AlphaFoldDB" id="A0A024TMY2"/>
<accession>A0A024TMY2</accession>
<dbReference type="EMBL" id="KI913984">
    <property type="protein sequence ID" value="ETV94722.1"/>
    <property type="molecule type" value="Genomic_DNA"/>
</dbReference>
<dbReference type="VEuPathDB" id="FungiDB:H310_11690"/>
<evidence type="ECO:0000313" key="2">
    <source>
        <dbReference type="EMBL" id="ETV94722.1"/>
    </source>
</evidence>
<evidence type="ECO:0000256" key="1">
    <source>
        <dbReference type="SAM" id="MobiDB-lite"/>
    </source>
</evidence>
<dbReference type="eggNOG" id="ENOG502RZZD">
    <property type="taxonomic scope" value="Eukaryota"/>
</dbReference>
<proteinExistence type="predicted"/>
<feature type="region of interest" description="Disordered" evidence="1">
    <location>
        <begin position="1"/>
        <end position="27"/>
    </location>
</feature>
<dbReference type="PANTHER" id="PTHR36749:SF1">
    <property type="entry name" value="F7O18.3 PROTEIN"/>
    <property type="match status" value="1"/>
</dbReference>
<organism evidence="2">
    <name type="scientific">Aphanomyces invadans</name>
    <dbReference type="NCBI Taxonomy" id="157072"/>
    <lineage>
        <taxon>Eukaryota</taxon>
        <taxon>Sar</taxon>
        <taxon>Stramenopiles</taxon>
        <taxon>Oomycota</taxon>
        <taxon>Saprolegniomycetes</taxon>
        <taxon>Saprolegniales</taxon>
        <taxon>Verrucalvaceae</taxon>
        <taxon>Aphanomyces</taxon>
    </lineage>
</organism>
<name>A0A024TMY2_9STRA</name>
<dbReference type="GeneID" id="20088740"/>